<dbReference type="Proteomes" id="UP000538666">
    <property type="component" value="Unassembled WGS sequence"/>
</dbReference>
<dbReference type="PANTHER" id="PTHR43712">
    <property type="entry name" value="PUTATIVE (AFU_ORTHOLOGUE AFUA_4G14580)-RELATED"/>
    <property type="match status" value="1"/>
</dbReference>
<proteinExistence type="predicted"/>
<dbReference type="RefSeq" id="WP_184084511.1">
    <property type="nucleotide sequence ID" value="NZ_JACHEK010000001.1"/>
</dbReference>
<evidence type="ECO:0000256" key="1">
    <source>
        <dbReference type="ARBA" id="ARBA00022603"/>
    </source>
</evidence>
<dbReference type="SUPFAM" id="SSF53335">
    <property type="entry name" value="S-adenosyl-L-methionine-dependent methyltransferases"/>
    <property type="match status" value="1"/>
</dbReference>
<dbReference type="PROSITE" id="PS51683">
    <property type="entry name" value="SAM_OMT_II"/>
    <property type="match status" value="1"/>
</dbReference>
<dbReference type="PIRSF" id="PIRSF005739">
    <property type="entry name" value="O-mtase"/>
    <property type="match status" value="1"/>
</dbReference>
<dbReference type="Pfam" id="PF08100">
    <property type="entry name" value="Dimerisation"/>
    <property type="match status" value="1"/>
</dbReference>
<evidence type="ECO:0000256" key="3">
    <source>
        <dbReference type="ARBA" id="ARBA00022691"/>
    </source>
</evidence>
<dbReference type="InterPro" id="IPR016461">
    <property type="entry name" value="COMT-like"/>
</dbReference>
<gene>
    <name evidence="7" type="ORF">HNQ77_000554</name>
</gene>
<dbReference type="InterPro" id="IPR036390">
    <property type="entry name" value="WH_DNA-bd_sf"/>
</dbReference>
<name>A0A841JMN2_9BACT</name>
<dbReference type="GO" id="GO:0008171">
    <property type="term" value="F:O-methyltransferase activity"/>
    <property type="evidence" value="ECO:0007669"/>
    <property type="project" value="InterPro"/>
</dbReference>
<accession>A0A841JMN2</accession>
<evidence type="ECO:0000256" key="4">
    <source>
        <dbReference type="PIRSR" id="PIRSR005739-1"/>
    </source>
</evidence>
<dbReference type="GO" id="GO:0032259">
    <property type="term" value="P:methylation"/>
    <property type="evidence" value="ECO:0007669"/>
    <property type="project" value="UniProtKB-KW"/>
</dbReference>
<dbReference type="SUPFAM" id="SSF46785">
    <property type="entry name" value="Winged helix' DNA-binding domain"/>
    <property type="match status" value="1"/>
</dbReference>
<dbReference type="Pfam" id="PF00891">
    <property type="entry name" value="Methyltransf_2"/>
    <property type="match status" value="1"/>
</dbReference>
<dbReference type="InterPro" id="IPR001077">
    <property type="entry name" value="COMT_C"/>
</dbReference>
<feature type="active site" description="Proton acceptor" evidence="4">
    <location>
        <position position="230"/>
    </location>
</feature>
<evidence type="ECO:0000313" key="8">
    <source>
        <dbReference type="Proteomes" id="UP000538666"/>
    </source>
</evidence>
<keyword evidence="8" id="KW-1185">Reference proteome</keyword>
<dbReference type="GO" id="GO:0046983">
    <property type="term" value="F:protein dimerization activity"/>
    <property type="evidence" value="ECO:0007669"/>
    <property type="project" value="InterPro"/>
</dbReference>
<feature type="domain" description="O-methyltransferase dimerisation" evidence="6">
    <location>
        <begin position="3"/>
        <end position="70"/>
    </location>
</feature>
<dbReference type="InterPro" id="IPR029063">
    <property type="entry name" value="SAM-dependent_MTases_sf"/>
</dbReference>
<keyword evidence="1" id="KW-0489">Methyltransferase</keyword>
<evidence type="ECO:0000259" key="6">
    <source>
        <dbReference type="Pfam" id="PF08100"/>
    </source>
</evidence>
<dbReference type="PANTHER" id="PTHR43712:SF2">
    <property type="entry name" value="O-METHYLTRANSFERASE CICE"/>
    <property type="match status" value="1"/>
</dbReference>
<protein>
    <recommendedName>
        <fullName evidence="9">O-methyltransferase domain-containing protein</fullName>
    </recommendedName>
</protein>
<evidence type="ECO:0000256" key="2">
    <source>
        <dbReference type="ARBA" id="ARBA00022679"/>
    </source>
</evidence>
<evidence type="ECO:0008006" key="9">
    <source>
        <dbReference type="Google" id="ProtNLM"/>
    </source>
</evidence>
<sequence>MAYARSRMLCAAARLGVADALGDEVRGVDFLAESCQADADALYRLLRALASIGVTEETSPEHFRLTPFGKPLRRDVPDSVWAAVIFWADLLADEWSLLTDCVRTGKPAAQIRDPRIPSRWSQDPGADSIFHAVMGTAPVEDYASIAEAWDFSRAKVVADLGGGGGSLILAVLGLNPHLRGLLVDLEPSVDAARSGFAQEDPALRCELIAADLMQAVPPGADVYILKHVLHGRRDAEAITILKNCRAVIPQNGSLLIVEFILPSLVSHADPQLESHLMSDLNMLAVTGGRERSEREWRVLLESAGFVLTEVYPVGTDAPMVRNVGILEAKPAKE</sequence>
<comment type="caution">
    <text evidence="7">The sequence shown here is derived from an EMBL/GenBank/DDBJ whole genome shotgun (WGS) entry which is preliminary data.</text>
</comment>
<dbReference type="InterPro" id="IPR012967">
    <property type="entry name" value="COMT_dimerisation"/>
</dbReference>
<evidence type="ECO:0000313" key="7">
    <source>
        <dbReference type="EMBL" id="MBB6142616.1"/>
    </source>
</evidence>
<dbReference type="EMBL" id="JACHEK010000001">
    <property type="protein sequence ID" value="MBB6142616.1"/>
    <property type="molecule type" value="Genomic_DNA"/>
</dbReference>
<reference evidence="7 8" key="1">
    <citation type="submission" date="2020-08" db="EMBL/GenBank/DDBJ databases">
        <title>Genomic Encyclopedia of Type Strains, Phase IV (KMG-IV): sequencing the most valuable type-strain genomes for metagenomic binning, comparative biology and taxonomic classification.</title>
        <authorList>
            <person name="Goeker M."/>
        </authorList>
    </citation>
    <scope>NUCLEOTIDE SEQUENCE [LARGE SCALE GENOMIC DNA]</scope>
    <source>
        <strain evidence="7 8">DSM 103733</strain>
    </source>
</reference>
<evidence type="ECO:0000259" key="5">
    <source>
        <dbReference type="Pfam" id="PF00891"/>
    </source>
</evidence>
<dbReference type="InterPro" id="IPR036388">
    <property type="entry name" value="WH-like_DNA-bd_sf"/>
</dbReference>
<keyword evidence="2" id="KW-0808">Transferase</keyword>
<keyword evidence="3" id="KW-0949">S-adenosyl-L-methionine</keyword>
<dbReference type="Gene3D" id="1.10.10.10">
    <property type="entry name" value="Winged helix-like DNA-binding domain superfamily/Winged helix DNA-binding domain"/>
    <property type="match status" value="1"/>
</dbReference>
<organism evidence="7 8">
    <name type="scientific">Silvibacterium bohemicum</name>
    <dbReference type="NCBI Taxonomy" id="1577686"/>
    <lineage>
        <taxon>Bacteria</taxon>
        <taxon>Pseudomonadati</taxon>
        <taxon>Acidobacteriota</taxon>
        <taxon>Terriglobia</taxon>
        <taxon>Terriglobales</taxon>
        <taxon>Acidobacteriaceae</taxon>
        <taxon>Silvibacterium</taxon>
    </lineage>
</organism>
<dbReference type="AlphaFoldDB" id="A0A841JMN2"/>
<feature type="domain" description="O-methyltransferase C-terminal" evidence="5">
    <location>
        <begin position="118"/>
        <end position="305"/>
    </location>
</feature>
<dbReference type="Gene3D" id="1.10.287.1350">
    <property type="match status" value="1"/>
</dbReference>
<dbReference type="Gene3D" id="3.40.50.150">
    <property type="entry name" value="Vaccinia Virus protein VP39"/>
    <property type="match status" value="1"/>
</dbReference>